<keyword evidence="3" id="KW-0831">Ubiquinone biosynthesis</keyword>
<dbReference type="PANTHER" id="PTHR21427">
    <property type="entry name" value="UBIQUINONE BIOSYNTHESIS PROTEIN COQ9, MITOCHONDRIAL"/>
    <property type="match status" value="1"/>
</dbReference>
<evidence type="ECO:0000313" key="9">
    <source>
        <dbReference type="Proteomes" id="UP000753724"/>
    </source>
</evidence>
<comment type="similarity">
    <text evidence="2">Belongs to the COQ9 family.</text>
</comment>
<keyword evidence="9" id="KW-1185">Reference proteome</keyword>
<evidence type="ECO:0000256" key="1">
    <source>
        <dbReference type="ARBA" id="ARBA00004749"/>
    </source>
</evidence>
<accession>A0ABW9XFH4</accession>
<evidence type="ECO:0000256" key="2">
    <source>
        <dbReference type="ARBA" id="ARBA00010766"/>
    </source>
</evidence>
<dbReference type="PANTHER" id="PTHR21427:SF19">
    <property type="entry name" value="UBIQUINONE BIOSYNTHESIS PROTEIN COQ9, MITOCHONDRIAL"/>
    <property type="match status" value="1"/>
</dbReference>
<dbReference type="Gene3D" id="1.10.357.10">
    <property type="entry name" value="Tetracycline Repressor, domain 2"/>
    <property type="match status" value="1"/>
</dbReference>
<dbReference type="Proteomes" id="UP000753724">
    <property type="component" value="Unassembled WGS sequence"/>
</dbReference>
<gene>
    <name evidence="8" type="ORF">GTZ99_12140</name>
</gene>
<dbReference type="EMBL" id="JAAAPO010000004">
    <property type="protein sequence ID" value="NBC37305.1"/>
    <property type="molecule type" value="Genomic_DNA"/>
</dbReference>
<keyword evidence="4" id="KW-0809">Transit peptide</keyword>
<feature type="domain" description="COQ9 C-terminal" evidence="7">
    <location>
        <begin position="118"/>
        <end position="189"/>
    </location>
</feature>
<proteinExistence type="inferred from homology"/>
<comment type="pathway">
    <text evidence="1">Cofactor biosynthesis; ubiquinone biosynthesis.</text>
</comment>
<protein>
    <submittedName>
        <fullName evidence="8">COQ9 family protein</fullName>
    </submittedName>
</protein>
<evidence type="ECO:0000256" key="6">
    <source>
        <dbReference type="ARBA" id="ARBA00058104"/>
    </source>
</evidence>
<name>A0ABW9XFH4_9SPHN</name>
<evidence type="ECO:0000256" key="4">
    <source>
        <dbReference type="ARBA" id="ARBA00022946"/>
    </source>
</evidence>
<keyword evidence="5" id="KW-0446">Lipid-binding</keyword>
<evidence type="ECO:0000256" key="5">
    <source>
        <dbReference type="ARBA" id="ARBA00023121"/>
    </source>
</evidence>
<dbReference type="NCBIfam" id="TIGR02396">
    <property type="entry name" value="diverge_rpsU"/>
    <property type="match status" value="1"/>
</dbReference>
<dbReference type="RefSeq" id="WP_161719155.1">
    <property type="nucleotide sequence ID" value="NZ_JAAAPO010000004.1"/>
</dbReference>
<evidence type="ECO:0000259" key="7">
    <source>
        <dbReference type="Pfam" id="PF08511"/>
    </source>
</evidence>
<sequence>MQDDQTLDAIRLRMAPALADAAVFDGWTAAAVADAAAVAGVPADVAAYAFAGGPVAMIAAWVAHIDAEMTAALPADLLAKLPVRERIRRQLAFRLMAVAGREEALRRAQTLMAHVRHMPDSLRMGWASADLMWRQAGDRAADYNHYTKRTTLAAIYAACLAVVVNDTSPDKAETMAFLERRIDGIMRFEKAKAQLLRNDGMHFSPVRLLGRLRYPAR</sequence>
<evidence type="ECO:0000313" key="8">
    <source>
        <dbReference type="EMBL" id="NBC37305.1"/>
    </source>
</evidence>
<evidence type="ECO:0000256" key="3">
    <source>
        <dbReference type="ARBA" id="ARBA00022688"/>
    </source>
</evidence>
<dbReference type="Pfam" id="PF08511">
    <property type="entry name" value="COQ9"/>
    <property type="match status" value="1"/>
</dbReference>
<reference evidence="9" key="1">
    <citation type="submission" date="2020-01" db="EMBL/GenBank/DDBJ databases">
        <title>Sphingomonas sp. strain CSW-10.</title>
        <authorList>
            <person name="Chen W.-M."/>
        </authorList>
    </citation>
    <scope>NUCLEOTIDE SEQUENCE [LARGE SCALE GENOMIC DNA]</scope>
    <source>
        <strain evidence="9">FSY-8</strain>
    </source>
</reference>
<comment type="caution">
    <text evidence="8">The sequence shown here is derived from an EMBL/GenBank/DDBJ whole genome shotgun (WGS) entry which is preliminary data.</text>
</comment>
<comment type="function">
    <text evidence="6">Membrane-associated protein that warps the membrane surface to access and bind aromatic isoprenes with high specificity, including ubiquinone (CoQ) isoprene intermediates and presents them directly to COQ7, therefore facilitating the COQ7-mediated hydroxylase step. Participates in the biosynthesis of coenzyme Q, also named ubiquinone, an essential lipid-soluble electron transporter for aerobic cellular respiration.</text>
</comment>
<dbReference type="InterPro" id="IPR013718">
    <property type="entry name" value="COQ9_C"/>
</dbReference>
<dbReference type="InterPro" id="IPR012762">
    <property type="entry name" value="Ubiq_biosynth_COQ9"/>
</dbReference>
<organism evidence="8 9">
    <name type="scientific">Novosphingobium ovatum</name>
    <dbReference type="NCBI Taxonomy" id="1908523"/>
    <lineage>
        <taxon>Bacteria</taxon>
        <taxon>Pseudomonadati</taxon>
        <taxon>Pseudomonadota</taxon>
        <taxon>Alphaproteobacteria</taxon>
        <taxon>Sphingomonadales</taxon>
        <taxon>Sphingomonadaceae</taxon>
        <taxon>Novosphingobium</taxon>
    </lineage>
</organism>